<dbReference type="Pfam" id="PF20445">
    <property type="entry name" value="RHS_N"/>
    <property type="match status" value="1"/>
</dbReference>
<evidence type="ECO:0000313" key="5">
    <source>
        <dbReference type="Proteomes" id="UP000246078"/>
    </source>
</evidence>
<feature type="signal peptide" evidence="1">
    <location>
        <begin position="1"/>
        <end position="24"/>
    </location>
</feature>
<dbReference type="InterPro" id="IPR046835">
    <property type="entry name" value="RHS_N"/>
</dbReference>
<evidence type="ECO:0000259" key="3">
    <source>
        <dbReference type="Pfam" id="PF24466"/>
    </source>
</evidence>
<protein>
    <submittedName>
        <fullName evidence="4">Putative retrotransposon hot spot protein (RHS)</fullName>
    </submittedName>
</protein>
<dbReference type="InterPro" id="IPR056000">
    <property type="entry name" value="DUF7578"/>
</dbReference>
<dbReference type="AlphaFoldDB" id="A0A2V2XCQ7"/>
<comment type="caution">
    <text evidence="4">The sequence shown here is derived from an EMBL/GenBank/DDBJ whole genome shotgun (WGS) entry which is preliminary data.</text>
</comment>
<dbReference type="PROSITE" id="PS51257">
    <property type="entry name" value="PROKAR_LIPOPROTEIN"/>
    <property type="match status" value="1"/>
</dbReference>
<reference evidence="4 5" key="1">
    <citation type="journal article" date="2018" name="Microb. Genom.">
        <title>Expanding an expanded genome: long-read sequencing of Trypanosoma cruzi.</title>
        <authorList>
            <person name="Berna L."/>
            <person name="Rodriguez M."/>
            <person name="Chiribao M.L."/>
            <person name="Parodi-Talice A."/>
            <person name="Pita S."/>
            <person name="Rijo G."/>
            <person name="Alvarez-Valin F."/>
            <person name="Robello C."/>
        </authorList>
    </citation>
    <scope>NUCLEOTIDE SEQUENCE [LARGE SCALE GENOMIC DNA]</scope>
    <source>
        <strain evidence="4 5">TCC</strain>
    </source>
</reference>
<dbReference type="EMBL" id="PRFC01000012">
    <property type="protein sequence ID" value="PWV18628.1"/>
    <property type="molecule type" value="Genomic_DNA"/>
</dbReference>
<dbReference type="VEuPathDB" id="TriTrypDB:C3747_12g490"/>
<evidence type="ECO:0000259" key="2">
    <source>
        <dbReference type="Pfam" id="PF20445"/>
    </source>
</evidence>
<dbReference type="InterPro" id="IPR006518">
    <property type="entry name" value="Trypano_RHS"/>
</dbReference>
<feature type="chain" id="PRO_5016150932" evidence="1">
    <location>
        <begin position="25"/>
        <end position="178"/>
    </location>
</feature>
<dbReference type="Pfam" id="PF24466">
    <property type="entry name" value="DUF7578"/>
    <property type="match status" value="1"/>
</dbReference>
<dbReference type="Proteomes" id="UP000246078">
    <property type="component" value="Unassembled WGS sequence"/>
</dbReference>
<dbReference type="VEuPathDB" id="TriTrypDB:Tc_MARK_7906"/>
<feature type="domain" description="DUF7578" evidence="3">
    <location>
        <begin position="24"/>
        <end position="58"/>
    </location>
</feature>
<dbReference type="VEuPathDB" id="TriTrypDB:TcCL_NonESM07351"/>
<evidence type="ECO:0000256" key="1">
    <source>
        <dbReference type="SAM" id="SignalP"/>
    </source>
</evidence>
<accession>A0A2V2XCQ7</accession>
<name>A0A2V2XCQ7_TRYCR</name>
<proteinExistence type="predicted"/>
<dbReference type="VEuPathDB" id="TriTrypDB:C4B63_159g18"/>
<sequence length="178" mass="20196">MIFLRWNWTAGALWALIGMSCWRSFVKDPKKHICDAGVLNEMQASDRYKRMERAVRDEMDMEEDADKLHKNGVDNLLRRLAASAEVKATVHEVTKRFLDAAAEEARNPKKSSAPINLEGCYESVHNARWHHVVELSDGEGTGMEVRRGNHCSHGRTRQLAELSKGMTVWSNPVQRVPG</sequence>
<feature type="domain" description="Retrotransposon hot spot protein N-terminal" evidence="2">
    <location>
        <begin position="121"/>
        <end position="151"/>
    </location>
</feature>
<dbReference type="NCBIfam" id="TIGR01631">
    <property type="entry name" value="Trypano_RHS"/>
    <property type="match status" value="1"/>
</dbReference>
<dbReference type="VEuPathDB" id="TriTrypDB:TcG_09677"/>
<keyword evidence="1" id="KW-0732">Signal</keyword>
<gene>
    <name evidence="4" type="ORF">C3747_12g490</name>
</gene>
<organism evidence="4 5">
    <name type="scientific">Trypanosoma cruzi</name>
    <dbReference type="NCBI Taxonomy" id="5693"/>
    <lineage>
        <taxon>Eukaryota</taxon>
        <taxon>Discoba</taxon>
        <taxon>Euglenozoa</taxon>
        <taxon>Kinetoplastea</taxon>
        <taxon>Metakinetoplastina</taxon>
        <taxon>Trypanosomatida</taxon>
        <taxon>Trypanosomatidae</taxon>
        <taxon>Trypanosoma</taxon>
        <taxon>Schizotrypanum</taxon>
    </lineage>
</organism>
<evidence type="ECO:0000313" key="4">
    <source>
        <dbReference type="EMBL" id="PWV18628.1"/>
    </source>
</evidence>